<dbReference type="AlphaFoldDB" id="A0A1D8NIY6"/>
<evidence type="ECO:0000313" key="2">
    <source>
        <dbReference type="EMBL" id="AOW05599.1"/>
    </source>
</evidence>
<accession>A0A1D8NIY6</accession>
<feature type="transmembrane region" description="Helical" evidence="1">
    <location>
        <begin position="132"/>
        <end position="159"/>
    </location>
</feature>
<dbReference type="Proteomes" id="UP000182444">
    <property type="component" value="Chromosome 1E"/>
</dbReference>
<organism evidence="2 3">
    <name type="scientific">Yarrowia lipolytica</name>
    <name type="common">Candida lipolytica</name>
    <dbReference type="NCBI Taxonomy" id="4952"/>
    <lineage>
        <taxon>Eukaryota</taxon>
        <taxon>Fungi</taxon>
        <taxon>Dikarya</taxon>
        <taxon>Ascomycota</taxon>
        <taxon>Saccharomycotina</taxon>
        <taxon>Dipodascomycetes</taxon>
        <taxon>Dipodascales</taxon>
        <taxon>Dipodascales incertae sedis</taxon>
        <taxon>Yarrowia</taxon>
    </lineage>
</organism>
<feature type="transmembrane region" description="Helical" evidence="1">
    <location>
        <begin position="103"/>
        <end position="126"/>
    </location>
</feature>
<evidence type="ECO:0000256" key="1">
    <source>
        <dbReference type="SAM" id="Phobius"/>
    </source>
</evidence>
<evidence type="ECO:0000313" key="3">
    <source>
        <dbReference type="Proteomes" id="UP000182444"/>
    </source>
</evidence>
<sequence length="177" mass="20455">MGGGMLQTSASESNLTNLQPVTDRWSQPWYQTPDHETGCRRTTSGTLKRQQRRRMSVGRRLTGFGVTPAHSQTLALCFSFASGPNRILSEPSCRVRPRGIKRVVLGTWYFAHLNCLFSLFILTVYFEYLFLTVFFLSLFFLFSFSFLLFFSFFSLFLLLTTPLHYSLHVSYLTSRRT</sequence>
<protein>
    <submittedName>
        <fullName evidence="2">Uncharacterized protein</fullName>
    </submittedName>
</protein>
<keyword evidence="1" id="KW-1133">Transmembrane helix</keyword>
<dbReference type="VEuPathDB" id="FungiDB:YALI1_E21871g"/>
<gene>
    <name evidence="2" type="ORF">YALI1_E21871g</name>
</gene>
<dbReference type="RefSeq" id="XP_068139154.1">
    <property type="nucleotide sequence ID" value="XM_068283053.1"/>
</dbReference>
<dbReference type="GeneID" id="94583658"/>
<dbReference type="EMBL" id="CP017557">
    <property type="protein sequence ID" value="AOW05599.1"/>
    <property type="molecule type" value="Genomic_DNA"/>
</dbReference>
<keyword evidence="1" id="KW-0472">Membrane</keyword>
<name>A0A1D8NIY6_YARLL</name>
<keyword evidence="1" id="KW-0812">Transmembrane</keyword>
<reference evidence="2 3" key="1">
    <citation type="journal article" date="2016" name="PLoS ONE">
        <title>Sequence Assembly of Yarrowia lipolytica Strain W29/CLIB89 Shows Transposable Element Diversity.</title>
        <authorList>
            <person name="Magnan C."/>
            <person name="Yu J."/>
            <person name="Chang I."/>
            <person name="Jahn E."/>
            <person name="Kanomata Y."/>
            <person name="Wu J."/>
            <person name="Zeller M."/>
            <person name="Oakes M."/>
            <person name="Baldi P."/>
            <person name="Sandmeyer S."/>
        </authorList>
    </citation>
    <scope>NUCLEOTIDE SEQUENCE [LARGE SCALE GENOMIC DNA]</scope>
    <source>
        <strain evidence="3">CLIB89(W29)</strain>
    </source>
</reference>
<proteinExistence type="predicted"/>